<organism evidence="1 2">
    <name type="scientific">Grimontia marina</name>
    <dbReference type="NCBI Taxonomy" id="646534"/>
    <lineage>
        <taxon>Bacteria</taxon>
        <taxon>Pseudomonadati</taxon>
        <taxon>Pseudomonadota</taxon>
        <taxon>Gammaproteobacteria</taxon>
        <taxon>Vibrionales</taxon>
        <taxon>Vibrionaceae</taxon>
        <taxon>Grimontia</taxon>
    </lineage>
</organism>
<evidence type="ECO:0000313" key="1">
    <source>
        <dbReference type="EMBL" id="CZF83205.1"/>
    </source>
</evidence>
<evidence type="ECO:0000313" key="2">
    <source>
        <dbReference type="Proteomes" id="UP000073601"/>
    </source>
</evidence>
<evidence type="ECO:0008006" key="3">
    <source>
        <dbReference type="Google" id="ProtNLM"/>
    </source>
</evidence>
<dbReference type="Proteomes" id="UP000073601">
    <property type="component" value="Unassembled WGS sequence"/>
</dbReference>
<dbReference type="InterPro" id="IPR009045">
    <property type="entry name" value="Zn_M74/Hedgehog-like"/>
</dbReference>
<dbReference type="Gene3D" id="3.30.1380.10">
    <property type="match status" value="1"/>
</dbReference>
<reference evidence="2" key="1">
    <citation type="submission" date="2016-02" db="EMBL/GenBank/DDBJ databases">
        <authorList>
            <person name="Rodrigo-Torres Lidia"/>
            <person name="Arahal R.David."/>
        </authorList>
    </citation>
    <scope>NUCLEOTIDE SEQUENCE [LARGE SCALE GENOMIC DNA]</scope>
    <source>
        <strain evidence="2">CECT 8713</strain>
    </source>
</reference>
<keyword evidence="2" id="KW-1185">Reference proteome</keyword>
<sequence length="159" mass="17893">MAYQLGKRSRQRLAKLHQDLQRVIERAIEIVGVDFTVMEGLRTLARQKVLVEKGASRTFNSRHLTGHACDLGAWVGGSVRWDFGLYVKIAYAVRQAARELDIPIVWGACWTVINDEADLEDAIARYVARKRQQGKTPLLDGPHFQLCRKCYPAVTGEAA</sequence>
<dbReference type="SUPFAM" id="SSF55166">
    <property type="entry name" value="Hedgehog/DD-peptidase"/>
    <property type="match status" value="1"/>
</dbReference>
<proteinExistence type="predicted"/>
<dbReference type="OrthoDB" id="8479979at2"/>
<dbReference type="RefSeq" id="WP_062710127.1">
    <property type="nucleotide sequence ID" value="NZ_CAWRCI010000021.1"/>
</dbReference>
<dbReference type="EMBL" id="FIZY01000021">
    <property type="protein sequence ID" value="CZF83205.1"/>
    <property type="molecule type" value="Genomic_DNA"/>
</dbReference>
<name>A0A128F9L9_9GAMM</name>
<accession>A0A128F9L9</accession>
<gene>
    <name evidence="1" type="ORF">GMA8713_02524</name>
</gene>
<protein>
    <recommendedName>
        <fullName evidence="3">Peptidase M15C domain-containing protein</fullName>
    </recommendedName>
</protein>
<dbReference type="AlphaFoldDB" id="A0A128F9L9"/>
<dbReference type="CDD" id="cd14845">
    <property type="entry name" value="L-Ala-D-Glu_peptidase_like"/>
    <property type="match status" value="1"/>
</dbReference>